<reference evidence="4" key="1">
    <citation type="submission" date="2019-03" db="EMBL/GenBank/DDBJ databases">
        <title>Single cell metagenomics reveals metabolic interactions within the superorganism composed of flagellate Streblomastix strix and complex community of Bacteroidetes bacteria on its surface.</title>
        <authorList>
            <person name="Treitli S.C."/>
            <person name="Kolisko M."/>
            <person name="Husnik F."/>
            <person name="Keeling P."/>
            <person name="Hampl V."/>
        </authorList>
    </citation>
    <scope>NUCLEOTIDE SEQUENCE</scope>
    <source>
        <strain evidence="4">STM</strain>
    </source>
</reference>
<organism evidence="4">
    <name type="scientific">termite gut metagenome</name>
    <dbReference type="NCBI Taxonomy" id="433724"/>
    <lineage>
        <taxon>unclassified sequences</taxon>
        <taxon>metagenomes</taxon>
        <taxon>organismal metagenomes</taxon>
    </lineage>
</organism>
<dbReference type="InterPro" id="IPR037054">
    <property type="entry name" value="A-glucoronidase_C_sf"/>
</dbReference>
<dbReference type="InterPro" id="IPR029018">
    <property type="entry name" value="Hex-like_dom2"/>
</dbReference>
<keyword evidence="4" id="KW-0326">Glycosidase</keyword>
<dbReference type="InterPro" id="IPR017853">
    <property type="entry name" value="GH"/>
</dbReference>
<evidence type="ECO:0000259" key="3">
    <source>
        <dbReference type="Pfam" id="PF07488"/>
    </source>
</evidence>
<dbReference type="Gene3D" id="3.90.1330.10">
    <property type="entry name" value="Alpha-glucuronidase, C-terminal domain"/>
    <property type="match status" value="1"/>
</dbReference>
<name>A0A5J4SN80_9ZZZZ</name>
<dbReference type="Gene3D" id="3.30.379.10">
    <property type="entry name" value="Chitobiase/beta-hexosaminidase domain 2-like"/>
    <property type="match status" value="1"/>
</dbReference>
<dbReference type="GO" id="GO:0046559">
    <property type="term" value="F:alpha-glucuronidase activity"/>
    <property type="evidence" value="ECO:0007669"/>
    <property type="project" value="InterPro"/>
</dbReference>
<dbReference type="GO" id="GO:0033939">
    <property type="term" value="F:xylan alpha-1,2-glucuronosidase activity"/>
    <property type="evidence" value="ECO:0007669"/>
    <property type="project" value="UniProtKB-EC"/>
</dbReference>
<feature type="domain" description="Glycosyl hydrolase family 67 catalytic" evidence="3">
    <location>
        <begin position="116"/>
        <end position="432"/>
    </location>
</feature>
<keyword evidence="1 4" id="KW-0378">Hydrolase</keyword>
<dbReference type="GO" id="GO:0005576">
    <property type="term" value="C:extracellular region"/>
    <property type="evidence" value="ECO:0007669"/>
    <property type="project" value="InterPro"/>
</dbReference>
<dbReference type="SUPFAM" id="SSF55545">
    <property type="entry name" value="beta-N-acetylhexosaminidase-like domain"/>
    <property type="match status" value="1"/>
</dbReference>
<sequence length="701" mass="79576">MNKLNLILIALFIMGSTMVYAEDGSLLWLRAKTDAHAQVVANKQGRTIDVAVEELQTQWQGAPVQLMIVNTKEVTALGGEGFTISGNKSKGFTIAASAEAGLLYGAYYLLRLQETNAVPATLNVSEKPSYTIRILNHWDSFGAEDNTRAAFRGSFWKPEELPQIPASYKQYARANASIGINATVLNNVNASPAVLTARWLEKVKTIANELRPYNIKVYLSVDFATPVRLGELTTADPLNKNVQKWWKSKVDEIYKYVPDFGGFLMKANSEGTSGPRDYGRTHLDGANMMADALAPHKGVIMWRAFVYDPNETDRAKQAYLEFQPNDGKFRSNVIIQVKNGPVDFQPREPISSLFGAMQKTPVMVEFEIVQEYLGYANHLAYLGTTFEECLDTDTYAKGTGSTVAKTTDGTMFGHKITAISGVANIRGNVANWCGHQFAQANWYVFGRLAWNHNLSAEAIAEEWVRQTFTNDEAFVLPVTDMMMRSREAEVDFMMPLGLHHLFAFGHHYGPEPWVEVSFARPDWLPSYYHKADAVGLGYDRTITGSNAVGQYFSPLRESYGNLTTCDERFLLWFHHVPWTYTMKSGRTLWDELCYHYDRGVQEVRDFQKTWDRMEKYVDSERFAHVQSRLRIQVSDAIWWRDACVLYFQTFAKTPIPYNLERPTMDLETLKAIDLVDFNYREKADRNKEREKIIPKIIGGGY</sequence>
<dbReference type="EMBL" id="SNRY01000103">
    <property type="protein sequence ID" value="KAA6347212.1"/>
    <property type="molecule type" value="Genomic_DNA"/>
</dbReference>
<dbReference type="Pfam" id="PF07477">
    <property type="entry name" value="Glyco_hydro_67C"/>
    <property type="match status" value="1"/>
</dbReference>
<proteinExistence type="predicted"/>
<dbReference type="InterPro" id="IPR011099">
    <property type="entry name" value="Glyco_hydro_67_C"/>
</dbReference>
<evidence type="ECO:0000313" key="4">
    <source>
        <dbReference type="EMBL" id="KAA6347212.1"/>
    </source>
</evidence>
<dbReference type="PANTHER" id="PTHR39207:SF1">
    <property type="entry name" value="ALPHA-GLUCURONIDASE A"/>
    <property type="match status" value="1"/>
</dbReference>
<dbReference type="Gene3D" id="3.20.20.80">
    <property type="entry name" value="Glycosidases"/>
    <property type="match status" value="1"/>
</dbReference>
<evidence type="ECO:0000256" key="1">
    <source>
        <dbReference type="ARBA" id="ARBA00022801"/>
    </source>
</evidence>
<dbReference type="InterPro" id="IPR011100">
    <property type="entry name" value="Glyco_hydro_67_cat"/>
</dbReference>
<dbReference type="GO" id="GO:0045493">
    <property type="term" value="P:xylan catabolic process"/>
    <property type="evidence" value="ECO:0007669"/>
    <property type="project" value="InterPro"/>
</dbReference>
<protein>
    <submittedName>
        <fullName evidence="4">Extracellular xylan exo-alpha-(1-&gt;2)-glucuronosidase</fullName>
        <ecNumber evidence="4">3.2.1.131</ecNumber>
    </submittedName>
</protein>
<dbReference type="Pfam" id="PF07488">
    <property type="entry name" value="Glyco_hydro_67M"/>
    <property type="match status" value="1"/>
</dbReference>
<dbReference type="EC" id="3.2.1.131" evidence="4"/>
<dbReference type="PANTHER" id="PTHR39207">
    <property type="entry name" value="ALPHA-GLUCURONIDASE A"/>
    <property type="match status" value="1"/>
</dbReference>
<comment type="caution">
    <text evidence="4">The sequence shown here is derived from an EMBL/GenBank/DDBJ whole genome shotgun (WGS) entry which is preliminary data.</text>
</comment>
<gene>
    <name evidence="4" type="ORF">EZS27_005317</name>
</gene>
<dbReference type="SUPFAM" id="SSF51445">
    <property type="entry name" value="(Trans)glycosidases"/>
    <property type="match status" value="1"/>
</dbReference>
<feature type="domain" description="Glycosyl hydrolase family 67 C-terminal" evidence="2">
    <location>
        <begin position="433"/>
        <end position="658"/>
    </location>
</feature>
<evidence type="ECO:0000259" key="2">
    <source>
        <dbReference type="Pfam" id="PF07477"/>
    </source>
</evidence>
<accession>A0A5J4SN80</accession>
<dbReference type="AlphaFoldDB" id="A0A5J4SN80"/>